<dbReference type="EMBL" id="JBHMCG010000083">
    <property type="protein sequence ID" value="MFB9574291.1"/>
    <property type="molecule type" value="Genomic_DNA"/>
</dbReference>
<organism evidence="4 5">
    <name type="scientific">Streptomyces yanii</name>
    <dbReference type="NCBI Taxonomy" id="78510"/>
    <lineage>
        <taxon>Bacteria</taxon>
        <taxon>Bacillati</taxon>
        <taxon>Actinomycetota</taxon>
        <taxon>Actinomycetes</taxon>
        <taxon>Kitasatosporales</taxon>
        <taxon>Streptomycetaceae</taxon>
        <taxon>Streptomyces</taxon>
    </lineage>
</organism>
<protein>
    <submittedName>
        <fullName evidence="4">Aminotransferase class III-fold pyridoxal phosphate-dependent enzyme</fullName>
    </submittedName>
</protein>
<keyword evidence="4" id="KW-0808">Transferase</keyword>
<dbReference type="PROSITE" id="PS00600">
    <property type="entry name" value="AA_TRANSFER_CLASS_3"/>
    <property type="match status" value="1"/>
</dbReference>
<dbReference type="Pfam" id="PF00202">
    <property type="entry name" value="Aminotran_3"/>
    <property type="match status" value="1"/>
</dbReference>
<dbReference type="InterPro" id="IPR015422">
    <property type="entry name" value="PyrdxlP-dep_Trfase_small"/>
</dbReference>
<proteinExistence type="inferred from homology"/>
<comment type="caution">
    <text evidence="4">The sequence shown here is derived from an EMBL/GenBank/DDBJ whole genome shotgun (WGS) entry which is preliminary data.</text>
</comment>
<dbReference type="RefSeq" id="WP_386144084.1">
    <property type="nucleotide sequence ID" value="NZ_JBHMCG010000083.1"/>
</dbReference>
<keyword evidence="4" id="KW-0032">Aminotransferase</keyword>
<comment type="cofactor">
    <cofactor evidence="1">
        <name>pyridoxal 5'-phosphate</name>
        <dbReference type="ChEBI" id="CHEBI:597326"/>
    </cofactor>
</comment>
<dbReference type="Proteomes" id="UP001589710">
    <property type="component" value="Unassembled WGS sequence"/>
</dbReference>
<dbReference type="PANTHER" id="PTHR43713">
    <property type="entry name" value="GLUTAMATE-1-SEMIALDEHYDE 2,1-AMINOMUTASE"/>
    <property type="match status" value="1"/>
</dbReference>
<accession>A0ABV5RB40</accession>
<dbReference type="InterPro" id="IPR049704">
    <property type="entry name" value="Aminotrans_3_PPA_site"/>
</dbReference>
<gene>
    <name evidence="4" type="ORF">ACFFTL_18780</name>
</gene>
<comment type="similarity">
    <text evidence="3">Belongs to the class-III pyridoxal-phosphate-dependent aminotransferase family.</text>
</comment>
<name>A0ABV5RB40_9ACTN</name>
<evidence type="ECO:0000256" key="1">
    <source>
        <dbReference type="ARBA" id="ARBA00001933"/>
    </source>
</evidence>
<dbReference type="InterPro" id="IPR015424">
    <property type="entry name" value="PyrdxlP-dep_Trfase"/>
</dbReference>
<evidence type="ECO:0000256" key="3">
    <source>
        <dbReference type="RuleBase" id="RU003560"/>
    </source>
</evidence>
<dbReference type="GO" id="GO:0008483">
    <property type="term" value="F:transaminase activity"/>
    <property type="evidence" value="ECO:0007669"/>
    <property type="project" value="UniProtKB-KW"/>
</dbReference>
<keyword evidence="5" id="KW-1185">Reference proteome</keyword>
<evidence type="ECO:0000313" key="4">
    <source>
        <dbReference type="EMBL" id="MFB9574291.1"/>
    </source>
</evidence>
<dbReference type="InterPro" id="IPR005814">
    <property type="entry name" value="Aminotrans_3"/>
</dbReference>
<evidence type="ECO:0000313" key="5">
    <source>
        <dbReference type="Proteomes" id="UP001589710"/>
    </source>
</evidence>
<dbReference type="Gene3D" id="3.90.1150.10">
    <property type="entry name" value="Aspartate Aminotransferase, domain 1"/>
    <property type="match status" value="1"/>
</dbReference>
<sequence length="404" mass="43470">MINKNDTGLVKRSQAVIPGGIYGHMAVRGFSDTLPQYMADGNGCRITDTDGNTYIDFMCGWGPVVLGHRHPTVQSAVAEQLKRGDCLNGASPVMVELAELLVDTVAHADWAMLAKNGTDATTASVTIARAATGRRKVLMANGAYHGAVPWCTPVTAGVTAEDRAHLDYFDFNDLESVRAAAARAGDDLAAVIVCPHRHDVHRDQEQTDPQFARGLRELCDRTGAVLILDDVRCGFRLDIAGSWEPMGVRPDLSAWSKAIANGYALAAVTGTDALRDAASRIFTTGSFWFSAASMAAAVATITELRETDALERIARAGQRLRDGLAAQAAAHGFEVIQSGPVQMPLLRFAGDDDFTLTRRWTDEAGARGVYVHPYHNWFLGASHTDADIDEALERTDGAFAALTR</sequence>
<dbReference type="InterPro" id="IPR015421">
    <property type="entry name" value="PyrdxlP-dep_Trfase_major"/>
</dbReference>
<dbReference type="Gene3D" id="3.40.640.10">
    <property type="entry name" value="Type I PLP-dependent aspartate aminotransferase-like (Major domain)"/>
    <property type="match status" value="1"/>
</dbReference>
<evidence type="ECO:0000256" key="2">
    <source>
        <dbReference type="ARBA" id="ARBA00022898"/>
    </source>
</evidence>
<reference evidence="4 5" key="1">
    <citation type="submission" date="2024-09" db="EMBL/GenBank/DDBJ databases">
        <authorList>
            <person name="Sun Q."/>
            <person name="Mori K."/>
        </authorList>
    </citation>
    <scope>NUCLEOTIDE SEQUENCE [LARGE SCALE GENOMIC DNA]</scope>
    <source>
        <strain evidence="4 5">JCM 3331</strain>
    </source>
</reference>
<dbReference type="PANTHER" id="PTHR43713:SF3">
    <property type="entry name" value="GLUTAMATE-1-SEMIALDEHYDE 2,1-AMINOMUTASE 1, CHLOROPLASTIC-RELATED"/>
    <property type="match status" value="1"/>
</dbReference>
<dbReference type="SUPFAM" id="SSF53383">
    <property type="entry name" value="PLP-dependent transferases"/>
    <property type="match status" value="1"/>
</dbReference>
<keyword evidence="2 3" id="KW-0663">Pyridoxal phosphate</keyword>